<feature type="compositionally biased region" description="Low complexity" evidence="9">
    <location>
        <begin position="528"/>
        <end position="537"/>
    </location>
</feature>
<dbReference type="CDD" id="cd00038">
    <property type="entry name" value="CAP_ED"/>
    <property type="match status" value="2"/>
</dbReference>
<sequence>MKNYKLRNWSFLPSSPSPLSSSINNTLPLASSKNSHLKNDLNPSENLEQKEEAVDKKIQDEIVKSPLLSNDIIESDILSSSSRNPDIQDDDAYDYKNLHQDLDDEQPDYKSVPPDFFNILSTFPLFKQAPKSFHSKVVSKLKLMQYHPQEYIMKEGDPSKSMYWILKGSVSVTSTDGESIYAELASGSFFGEIGILFNRPRTATVVARTKVLVGVLTSDSLNSVLKSYPLIERRIRDEAQERLSMQDKKNKAILPPVLNSNLSNNKFKNKFSKKLFQSSKLSSFASSSSSSSKVGNLPLTNYNPSNASSLANLSSSIPGPSIPITNSPSVSPPIDENLTAADNVDQTISIQEFLKNLPMFSNLPSHIIHRLALGVEPMTYQPFEYIFHKGDLSFDIYFIVNGEVEVIDHLYNDFKIDNILARLKPGMYFGEMAFLSSLNNDLDHYKRSASIRSVTSVELIVVKSDKLKLLCDKYPYIIDDMKNTASQRRSLNYSLQDDKLISFNSSPSNSLPPSRRLSINFLINENSNNSPSSDVSSQAQPPTIAHTPTPPLELSANAPAPAPAPAPVFQQSIFQPNWGFGNNKKDDNSNSNSVSTMYSMEKGRISRSISPISNNDHEINDRKRKSISLSPFHSQQIQQSQSLPHSQSQSQLQSQIPHSQSQSQLQMNVPPLNPVVPSINNFQNLQPGSRRSSFQYMPHSKRIKLATLNGGRRRSSILSNNGPLPDKILLKVFEFLSLPELMKLRTISRRWRQLVYVAPNLCTTLDLKPWNTSIDDKALVTITDFVGSRPQSIDISNCFHITDEGFTYMVNEIGILGKIKKIKMKSNWEVSAMAIMDLTVPSVGRYLEEIDLSNCRKVRDNVLERLIGWDPESISNDAQGESASDHELDLDEFNNNGVGCKNLKILSVGYCKHLSDRIMHHIANHANKRLESLDLTRCTTITDKGFQYWTYRSFSNLKKLSLKDCTFLTDVSIISIANAAPNLEILDLNFCCALSDIAIEVLCLGCQNLRELDLSFCGSAVSDSSLVAISLHLRHLQKLILKGCIRVTRAGIDALLSGCSPLNYINVSQCRNAHIYPGRIPAQKLNVNPQTKSAFVTAGPFQNVIEIVI</sequence>
<dbReference type="Pfam" id="PF25372">
    <property type="entry name" value="DUF7885"/>
    <property type="match status" value="1"/>
</dbReference>
<dbReference type="InterPro" id="IPR006553">
    <property type="entry name" value="Leu-rich_rpt_Cys-con_subtyp"/>
</dbReference>
<dbReference type="STRING" id="984485.A0A1E4RJ69"/>
<name>A0A1E4RJ69_9ASCO</name>
<dbReference type="Gene3D" id="2.60.120.10">
    <property type="entry name" value="Jelly Rolls"/>
    <property type="match status" value="2"/>
</dbReference>
<keyword evidence="7" id="KW-1071">Ligand-gated ion channel</keyword>
<dbReference type="CDD" id="cd09917">
    <property type="entry name" value="F-box_SF"/>
    <property type="match status" value="1"/>
</dbReference>
<dbReference type="Pfam" id="PF00027">
    <property type="entry name" value="cNMP_binding"/>
    <property type="match status" value="2"/>
</dbReference>
<dbReference type="InterPro" id="IPR018488">
    <property type="entry name" value="cNMP-bd_CS"/>
</dbReference>
<accession>A0A1E4RJ69</accession>
<evidence type="ECO:0000256" key="9">
    <source>
        <dbReference type="SAM" id="MobiDB-lite"/>
    </source>
</evidence>
<dbReference type="SMART" id="SM00256">
    <property type="entry name" value="FBOX"/>
    <property type="match status" value="1"/>
</dbReference>
<dbReference type="InterPro" id="IPR032675">
    <property type="entry name" value="LRR_dom_sf"/>
</dbReference>
<feature type="domain" description="Cyclic nucleotide-binding" evidence="10">
    <location>
        <begin position="125"/>
        <end position="242"/>
    </location>
</feature>
<evidence type="ECO:0000313" key="13">
    <source>
        <dbReference type="Proteomes" id="UP000095085"/>
    </source>
</evidence>
<dbReference type="PANTHER" id="PTHR45638:SF24">
    <property type="entry name" value="CYCLIC NUCLEOTIDE-BINDING DOMAIN PROTEIN (AFU_ORTHOLOGUE AFUA_2G03170)"/>
    <property type="match status" value="1"/>
</dbReference>
<dbReference type="PROSITE" id="PS50042">
    <property type="entry name" value="CNMP_BINDING_3"/>
    <property type="match status" value="2"/>
</dbReference>
<keyword evidence="4" id="KW-1133">Transmembrane helix</keyword>
<feature type="compositionally biased region" description="Low complexity" evidence="9">
    <location>
        <begin position="633"/>
        <end position="666"/>
    </location>
</feature>
<dbReference type="SUPFAM" id="SSF52047">
    <property type="entry name" value="RNI-like"/>
    <property type="match status" value="1"/>
</dbReference>
<dbReference type="InterPro" id="IPR014710">
    <property type="entry name" value="RmlC-like_jellyroll"/>
</dbReference>
<dbReference type="SUPFAM" id="SSF81383">
    <property type="entry name" value="F-box domain"/>
    <property type="match status" value="1"/>
</dbReference>
<proteinExistence type="predicted"/>
<dbReference type="SMART" id="SM00100">
    <property type="entry name" value="cNMP"/>
    <property type="match status" value="2"/>
</dbReference>
<evidence type="ECO:0000256" key="6">
    <source>
        <dbReference type="ARBA" id="ARBA00023136"/>
    </source>
</evidence>
<dbReference type="GO" id="GO:0016020">
    <property type="term" value="C:membrane"/>
    <property type="evidence" value="ECO:0007669"/>
    <property type="project" value="UniProtKB-SubCell"/>
</dbReference>
<dbReference type="FunFam" id="2.60.120.10:FF:000057">
    <property type="entry name" value="Cyclic nucleotide-binding domain protein"/>
    <property type="match status" value="1"/>
</dbReference>
<dbReference type="SUPFAM" id="SSF51206">
    <property type="entry name" value="cAMP-binding domain-like"/>
    <property type="match status" value="2"/>
</dbReference>
<dbReference type="InterPro" id="IPR050866">
    <property type="entry name" value="CNG_cation_channel"/>
</dbReference>
<dbReference type="PROSITE" id="PS00889">
    <property type="entry name" value="CNMP_BINDING_2"/>
    <property type="match status" value="1"/>
</dbReference>
<evidence type="ECO:0000313" key="12">
    <source>
        <dbReference type="EMBL" id="ODV67318.1"/>
    </source>
</evidence>
<dbReference type="InterPro" id="IPR018490">
    <property type="entry name" value="cNMP-bd_dom_sf"/>
</dbReference>
<dbReference type="GeneID" id="30993756"/>
<dbReference type="SMART" id="SM00367">
    <property type="entry name" value="LRR_CC"/>
    <property type="match status" value="8"/>
</dbReference>
<evidence type="ECO:0000256" key="8">
    <source>
        <dbReference type="ARBA" id="ARBA00023303"/>
    </source>
</evidence>
<protein>
    <recommendedName>
        <fullName evidence="14">RNI-like protein</fullName>
    </recommendedName>
</protein>
<evidence type="ECO:0000256" key="7">
    <source>
        <dbReference type="ARBA" id="ARBA00023286"/>
    </source>
</evidence>
<reference evidence="13" key="1">
    <citation type="submission" date="2016-05" db="EMBL/GenBank/DDBJ databases">
        <title>Comparative genomics of biotechnologically important yeasts.</title>
        <authorList>
            <consortium name="DOE Joint Genome Institute"/>
            <person name="Riley R."/>
            <person name="Haridas S."/>
            <person name="Wolfe K.H."/>
            <person name="Lopes M.R."/>
            <person name="Hittinger C.T."/>
            <person name="Goker M."/>
            <person name="Salamov A."/>
            <person name="Wisecaver J."/>
            <person name="Long T.M."/>
            <person name="Aerts A.L."/>
            <person name="Barry K."/>
            <person name="Choi C."/>
            <person name="Clum A."/>
            <person name="Coughlan A.Y."/>
            <person name="Deshpande S."/>
            <person name="Douglass A.P."/>
            <person name="Hanson S.J."/>
            <person name="Klenk H.-P."/>
            <person name="Labutti K."/>
            <person name="Lapidus A."/>
            <person name="Lindquist E."/>
            <person name="Lipzen A."/>
            <person name="Meier-Kolthoff J.P."/>
            <person name="Ohm R.A."/>
            <person name="Otillar R.P."/>
            <person name="Pangilinan J."/>
            <person name="Peng Y."/>
            <person name="Rokas A."/>
            <person name="Rosa C.A."/>
            <person name="Scheuner C."/>
            <person name="Sibirny A.A."/>
            <person name="Slot J.C."/>
            <person name="Stielow J.B."/>
            <person name="Sun H."/>
            <person name="Kurtzman C.P."/>
            <person name="Blackwell M."/>
            <person name="Grigoriev I.V."/>
            <person name="Jeffries T.W."/>
        </authorList>
    </citation>
    <scope>NUCLEOTIDE SEQUENCE [LARGE SCALE GENOMIC DNA]</scope>
    <source>
        <strain evidence="13">NRRL Y-1933</strain>
    </source>
</reference>
<dbReference type="EMBL" id="KV454541">
    <property type="protein sequence ID" value="ODV67318.1"/>
    <property type="molecule type" value="Genomic_DNA"/>
</dbReference>
<evidence type="ECO:0000256" key="5">
    <source>
        <dbReference type="ARBA" id="ARBA00023065"/>
    </source>
</evidence>
<dbReference type="InterPro" id="IPR057207">
    <property type="entry name" value="FBXL15_LRR"/>
</dbReference>
<organism evidence="12 13">
    <name type="scientific">Hyphopichia burtonii NRRL Y-1933</name>
    <dbReference type="NCBI Taxonomy" id="984485"/>
    <lineage>
        <taxon>Eukaryota</taxon>
        <taxon>Fungi</taxon>
        <taxon>Dikarya</taxon>
        <taxon>Ascomycota</taxon>
        <taxon>Saccharomycotina</taxon>
        <taxon>Pichiomycetes</taxon>
        <taxon>Debaryomycetaceae</taxon>
        <taxon>Hyphopichia</taxon>
    </lineage>
</organism>
<keyword evidence="13" id="KW-1185">Reference proteome</keyword>
<evidence type="ECO:0000256" key="4">
    <source>
        <dbReference type="ARBA" id="ARBA00022989"/>
    </source>
</evidence>
<evidence type="ECO:0000256" key="1">
    <source>
        <dbReference type="ARBA" id="ARBA00004141"/>
    </source>
</evidence>
<dbReference type="PANTHER" id="PTHR45638">
    <property type="entry name" value="CYCLIC NUCLEOTIDE-GATED CATION CHANNEL SUBUNIT A"/>
    <property type="match status" value="1"/>
</dbReference>
<keyword evidence="5" id="KW-0406">Ion transport</keyword>
<dbReference type="GO" id="GO:0005221">
    <property type="term" value="F:intracellularly cyclic nucleotide-activated monoatomic cation channel activity"/>
    <property type="evidence" value="ECO:0007669"/>
    <property type="project" value="InterPro"/>
</dbReference>
<dbReference type="InterPro" id="IPR036047">
    <property type="entry name" value="F-box-like_dom_sf"/>
</dbReference>
<dbReference type="GO" id="GO:0044877">
    <property type="term" value="F:protein-containing complex binding"/>
    <property type="evidence" value="ECO:0007669"/>
    <property type="project" value="TreeGrafter"/>
</dbReference>
<keyword evidence="8" id="KW-0407">Ion channel</keyword>
<dbReference type="Gene3D" id="3.80.10.10">
    <property type="entry name" value="Ribonuclease Inhibitor"/>
    <property type="match status" value="2"/>
</dbReference>
<keyword evidence="6" id="KW-0472">Membrane</keyword>
<feature type="region of interest" description="Disordered" evidence="9">
    <location>
        <begin position="630"/>
        <end position="671"/>
    </location>
</feature>
<evidence type="ECO:0008006" key="14">
    <source>
        <dbReference type="Google" id="ProtNLM"/>
    </source>
</evidence>
<dbReference type="OrthoDB" id="421226at2759"/>
<feature type="region of interest" description="Disordered" evidence="9">
    <location>
        <begin position="30"/>
        <end position="53"/>
    </location>
</feature>
<dbReference type="InterPro" id="IPR000595">
    <property type="entry name" value="cNMP-bd_dom"/>
</dbReference>
<dbReference type="Proteomes" id="UP000095085">
    <property type="component" value="Unassembled WGS sequence"/>
</dbReference>
<gene>
    <name evidence="12" type="ORF">HYPBUDRAFT_11897</name>
</gene>
<evidence type="ECO:0000256" key="3">
    <source>
        <dbReference type="ARBA" id="ARBA00022692"/>
    </source>
</evidence>
<dbReference type="PROSITE" id="PS50181">
    <property type="entry name" value="FBOX"/>
    <property type="match status" value="1"/>
</dbReference>
<feature type="region of interest" description="Disordered" evidence="9">
    <location>
        <begin position="528"/>
        <end position="595"/>
    </location>
</feature>
<evidence type="ECO:0000259" key="11">
    <source>
        <dbReference type="PROSITE" id="PS50181"/>
    </source>
</evidence>
<dbReference type="Pfam" id="PF00646">
    <property type="entry name" value="F-box"/>
    <property type="match status" value="1"/>
</dbReference>
<dbReference type="RefSeq" id="XP_020076385.1">
    <property type="nucleotide sequence ID" value="XM_020219206.1"/>
</dbReference>
<dbReference type="InterPro" id="IPR001810">
    <property type="entry name" value="F-box_dom"/>
</dbReference>
<keyword evidence="3" id="KW-0812">Transmembrane</keyword>
<evidence type="ECO:0000256" key="2">
    <source>
        <dbReference type="ARBA" id="ARBA00022448"/>
    </source>
</evidence>
<feature type="domain" description="Cyclic nucleotide-binding" evidence="10">
    <location>
        <begin position="359"/>
        <end position="470"/>
    </location>
</feature>
<evidence type="ECO:0000259" key="10">
    <source>
        <dbReference type="PROSITE" id="PS50042"/>
    </source>
</evidence>
<dbReference type="AlphaFoldDB" id="A0A1E4RJ69"/>
<feature type="domain" description="F-box" evidence="11">
    <location>
        <begin position="718"/>
        <end position="755"/>
    </location>
</feature>
<keyword evidence="2" id="KW-0813">Transport</keyword>
<comment type="subcellular location">
    <subcellularLocation>
        <location evidence="1">Membrane</location>
        <topology evidence="1">Multi-pass membrane protein</topology>
    </subcellularLocation>
</comment>